<evidence type="ECO:0000259" key="6">
    <source>
        <dbReference type="PROSITE" id="PS50801"/>
    </source>
</evidence>
<keyword evidence="3 5" id="KW-1133">Transmembrane helix</keyword>
<evidence type="ECO:0000256" key="2">
    <source>
        <dbReference type="ARBA" id="ARBA00022692"/>
    </source>
</evidence>
<organism evidence="7 8">
    <name type="scientific">Lutibacter flavus</name>
    <dbReference type="NCBI Taxonomy" id="691689"/>
    <lineage>
        <taxon>Bacteria</taxon>
        <taxon>Pseudomonadati</taxon>
        <taxon>Bacteroidota</taxon>
        <taxon>Flavobacteriia</taxon>
        <taxon>Flavobacteriales</taxon>
        <taxon>Flavobacteriaceae</taxon>
        <taxon>Lutibacter</taxon>
    </lineage>
</organism>
<dbReference type="InterPro" id="IPR001902">
    <property type="entry name" value="SLC26A/SulP_fam"/>
</dbReference>
<feature type="transmembrane region" description="Helical" evidence="5">
    <location>
        <begin position="254"/>
        <end position="276"/>
    </location>
</feature>
<dbReference type="InterPro" id="IPR036513">
    <property type="entry name" value="STAS_dom_sf"/>
</dbReference>
<feature type="domain" description="STAS" evidence="6">
    <location>
        <begin position="441"/>
        <end position="556"/>
    </location>
</feature>
<feature type="transmembrane region" description="Helical" evidence="5">
    <location>
        <begin position="51"/>
        <end position="67"/>
    </location>
</feature>
<dbReference type="EMBL" id="FZNX01000004">
    <property type="protein sequence ID" value="SNR71282.1"/>
    <property type="molecule type" value="Genomic_DNA"/>
</dbReference>
<evidence type="ECO:0000256" key="3">
    <source>
        <dbReference type="ARBA" id="ARBA00022989"/>
    </source>
</evidence>
<dbReference type="GO" id="GO:0008271">
    <property type="term" value="F:secondary active sulfate transmembrane transporter activity"/>
    <property type="evidence" value="ECO:0007669"/>
    <property type="project" value="InterPro"/>
</dbReference>
<dbReference type="PROSITE" id="PS50801">
    <property type="entry name" value="STAS"/>
    <property type="match status" value="1"/>
</dbReference>
<keyword evidence="2 5" id="KW-0812">Transmembrane</keyword>
<gene>
    <name evidence="7" type="ORF">SAMN04488111_2639</name>
</gene>
<evidence type="ECO:0000256" key="5">
    <source>
        <dbReference type="SAM" id="Phobius"/>
    </source>
</evidence>
<dbReference type="CDD" id="cd07042">
    <property type="entry name" value="STAS_SulP_like_sulfate_transporter"/>
    <property type="match status" value="1"/>
</dbReference>
<dbReference type="InterPro" id="IPR002645">
    <property type="entry name" value="STAS_dom"/>
</dbReference>
<keyword evidence="4 5" id="KW-0472">Membrane</keyword>
<evidence type="ECO:0000256" key="1">
    <source>
        <dbReference type="ARBA" id="ARBA00004141"/>
    </source>
</evidence>
<dbReference type="AlphaFoldDB" id="A0A238YJX7"/>
<protein>
    <submittedName>
        <fullName evidence="7">Sulfate permease, SulP family</fullName>
    </submittedName>
</protein>
<feature type="transmembrane region" description="Helical" evidence="5">
    <location>
        <begin position="25"/>
        <end position="45"/>
    </location>
</feature>
<feature type="transmembrane region" description="Helical" evidence="5">
    <location>
        <begin position="354"/>
        <end position="372"/>
    </location>
</feature>
<dbReference type="OrthoDB" id="9771198at2"/>
<dbReference type="Gene3D" id="3.30.750.24">
    <property type="entry name" value="STAS domain"/>
    <property type="match status" value="1"/>
</dbReference>
<feature type="transmembrane region" description="Helical" evidence="5">
    <location>
        <begin position="179"/>
        <end position="197"/>
    </location>
</feature>
<feature type="transmembrane region" description="Helical" evidence="5">
    <location>
        <begin position="384"/>
        <end position="416"/>
    </location>
</feature>
<dbReference type="PROSITE" id="PS01130">
    <property type="entry name" value="SLC26A"/>
    <property type="match status" value="1"/>
</dbReference>
<name>A0A238YJX7_9FLAO</name>
<dbReference type="RefSeq" id="WP_089378901.1">
    <property type="nucleotide sequence ID" value="NZ_FZNX01000004.1"/>
</dbReference>
<dbReference type="PANTHER" id="PTHR11814">
    <property type="entry name" value="SULFATE TRANSPORTER"/>
    <property type="match status" value="1"/>
</dbReference>
<reference evidence="8" key="1">
    <citation type="submission" date="2017-06" db="EMBL/GenBank/DDBJ databases">
        <authorList>
            <person name="Varghese N."/>
            <person name="Submissions S."/>
        </authorList>
    </citation>
    <scope>NUCLEOTIDE SEQUENCE [LARGE SCALE GENOMIC DNA]</scope>
    <source>
        <strain evidence="8">DSM 27993</strain>
    </source>
</reference>
<dbReference type="Pfam" id="PF00916">
    <property type="entry name" value="Sulfate_transp"/>
    <property type="match status" value="1"/>
</dbReference>
<dbReference type="GO" id="GO:0016020">
    <property type="term" value="C:membrane"/>
    <property type="evidence" value="ECO:0007669"/>
    <property type="project" value="UniProtKB-SubCell"/>
</dbReference>
<evidence type="ECO:0000313" key="7">
    <source>
        <dbReference type="EMBL" id="SNR71282.1"/>
    </source>
</evidence>
<proteinExistence type="predicted"/>
<evidence type="ECO:0000313" key="8">
    <source>
        <dbReference type="Proteomes" id="UP000198412"/>
    </source>
</evidence>
<feature type="transmembrane region" description="Helical" evidence="5">
    <location>
        <begin position="74"/>
        <end position="95"/>
    </location>
</feature>
<dbReference type="Pfam" id="PF01740">
    <property type="entry name" value="STAS"/>
    <property type="match status" value="1"/>
</dbReference>
<feature type="transmembrane region" description="Helical" evidence="5">
    <location>
        <begin position="101"/>
        <end position="121"/>
    </location>
</feature>
<dbReference type="Proteomes" id="UP000198412">
    <property type="component" value="Unassembled WGS sequence"/>
</dbReference>
<evidence type="ECO:0000256" key="4">
    <source>
        <dbReference type="ARBA" id="ARBA00023136"/>
    </source>
</evidence>
<accession>A0A238YJX7</accession>
<dbReference type="NCBIfam" id="TIGR00815">
    <property type="entry name" value="sulP"/>
    <property type="match status" value="1"/>
</dbReference>
<dbReference type="InterPro" id="IPR018045">
    <property type="entry name" value="S04_transporter_CS"/>
</dbReference>
<feature type="transmembrane region" description="Helical" evidence="5">
    <location>
        <begin position="204"/>
        <end position="222"/>
    </location>
</feature>
<dbReference type="InterPro" id="IPR011547">
    <property type="entry name" value="SLC26A/SulP_dom"/>
</dbReference>
<keyword evidence="8" id="KW-1185">Reference proteome</keyword>
<comment type="subcellular location">
    <subcellularLocation>
        <location evidence="1">Membrane</location>
        <topology evidence="1">Multi-pass membrane protein</topology>
    </subcellularLocation>
</comment>
<sequence>MNLKNILPILEWLPNYKNAWLKGDLGAGLTVGIMLIPQGIAYAMIAGLPPIYGLYTAMIPQIVYAIFGTSRQLAVGPVAMDSLIVASGVVALAQIGTQHFIEFAILLAFMMGVLQVFFGFFKLGFLVNFLSRPVISGFTSAAALIIGLNQLKHLLGVNIQRDNKIQGILIDAFQNIKDIEWITAVIGIISILILLYFKRLSKKIPAALVVVVLGILAVRIFHLEQLGVQILGEIPKGLPDFVVPKFEKDTLIKLFPIALTLSLIAFLEAISVAKAIELKHNDYKVNPNQELIAIGLGNIVGSFFQTYPATGGLSRTAVNHQAGAKTPLAAIISGLIVGLTLLFLTPLFYYLPKAVLGAIIIVAVIGLLDFSVPKQLLRYSRRELIILNTTLIVTATVGIKEGILIGIILSMAMLIYRSTKPHIAILGKVPDTHFYRNVSRFEGLLEVKEDILIVRFDAQIFFANVAFFKDKLEEFVIEKGDKIKLIIIDGESINSIDSSGIYMLRDVINKYKRMNIEIAFSGMKGPVRDILDKSGIMKKISYSNCFMSIQEAIDTYEDSKKNKDIEVKYFDYLKQTNN</sequence>
<feature type="transmembrane region" description="Helical" evidence="5">
    <location>
        <begin position="133"/>
        <end position="151"/>
    </location>
</feature>
<dbReference type="SUPFAM" id="SSF52091">
    <property type="entry name" value="SpoIIaa-like"/>
    <property type="match status" value="1"/>
</dbReference>
<feature type="transmembrane region" description="Helical" evidence="5">
    <location>
        <begin position="328"/>
        <end position="348"/>
    </location>
</feature>